<dbReference type="InterPro" id="IPR000847">
    <property type="entry name" value="LysR_HTH_N"/>
</dbReference>
<keyword evidence="3" id="KW-0238">DNA-binding</keyword>
<accession>A0A942T0E2</accession>
<sequence>MVGGGGLVQGRHGISVELPTLKRKQRFVTHNRKLRYRDGVLDVRRLVLLRELSIRGTIAAVAEALNFTPSAVSQQLSALEREAGVQLLRKAGRRLQLTPQAEVLVSAAGHVLDVLEQAQAQVEETMPTVQGRVRVAVFQSAALALMPNALHAMATEHPDVRIEMVQREPETALHETWVRDFDMVIAEQYPAHAAPHLPGLHREDLTTDAVRLALPPIDTALAPVSSIEDAEALPWVMEPRGTASRHFAEQVCRRWGFEPDVRYETADLQTQIRLVESGNAVSLMPDLMWTGRTTTCRLVELPERPRRTIFTVVRTAGSSSPALRALRHELERAAAAVGD</sequence>
<dbReference type="EMBL" id="JAGYPE010000003">
    <property type="protein sequence ID" value="MBS4183732.1"/>
    <property type="molecule type" value="Genomic_DNA"/>
</dbReference>
<keyword evidence="4" id="KW-0804">Transcription</keyword>
<dbReference type="SUPFAM" id="SSF53850">
    <property type="entry name" value="Periplasmic binding protein-like II"/>
    <property type="match status" value="1"/>
</dbReference>
<name>A0A942T0E2_9BACI</name>
<dbReference type="AlphaFoldDB" id="A0A942T0E2"/>
<dbReference type="Pfam" id="PF00126">
    <property type="entry name" value="HTH_1"/>
    <property type="match status" value="1"/>
</dbReference>
<dbReference type="InterPro" id="IPR036390">
    <property type="entry name" value="WH_DNA-bd_sf"/>
</dbReference>
<evidence type="ECO:0000256" key="3">
    <source>
        <dbReference type="ARBA" id="ARBA00023125"/>
    </source>
</evidence>
<dbReference type="InterPro" id="IPR005119">
    <property type="entry name" value="LysR_subst-bd"/>
</dbReference>
<organism evidence="6">
    <name type="scientific">Neobacillus citreus</name>
    <dbReference type="NCBI Taxonomy" id="2833578"/>
    <lineage>
        <taxon>Bacteria</taxon>
        <taxon>Bacillati</taxon>
        <taxon>Bacillota</taxon>
        <taxon>Bacilli</taxon>
        <taxon>Bacillales</taxon>
        <taxon>Bacillaceae</taxon>
        <taxon>Neobacillus</taxon>
    </lineage>
</organism>
<dbReference type="SUPFAM" id="SSF46785">
    <property type="entry name" value="Winged helix' DNA-binding domain"/>
    <property type="match status" value="1"/>
</dbReference>
<dbReference type="CDD" id="cd00090">
    <property type="entry name" value="HTH_ARSR"/>
    <property type="match status" value="1"/>
</dbReference>
<protein>
    <submittedName>
        <fullName evidence="6">LysR family transcriptional regulator</fullName>
    </submittedName>
</protein>
<comment type="similarity">
    <text evidence="1">Belongs to the LysR transcriptional regulatory family.</text>
</comment>
<evidence type="ECO:0000259" key="5">
    <source>
        <dbReference type="PROSITE" id="PS50931"/>
    </source>
</evidence>
<dbReference type="Gene3D" id="3.40.190.10">
    <property type="entry name" value="Periplasmic binding protein-like II"/>
    <property type="match status" value="2"/>
</dbReference>
<dbReference type="PANTHER" id="PTHR30419">
    <property type="entry name" value="HTH-TYPE TRANSCRIPTIONAL REGULATOR YBHD"/>
    <property type="match status" value="1"/>
</dbReference>
<evidence type="ECO:0000313" key="6">
    <source>
        <dbReference type="EMBL" id="MBS4183732.1"/>
    </source>
</evidence>
<comment type="caution">
    <text evidence="6">The sequence shown here is derived from an EMBL/GenBank/DDBJ whole genome shotgun (WGS) entry which is preliminary data.</text>
</comment>
<dbReference type="Gene3D" id="1.10.10.10">
    <property type="entry name" value="Winged helix-like DNA-binding domain superfamily/Winged helix DNA-binding domain"/>
    <property type="match status" value="1"/>
</dbReference>
<evidence type="ECO:0000256" key="1">
    <source>
        <dbReference type="ARBA" id="ARBA00009437"/>
    </source>
</evidence>
<dbReference type="GO" id="GO:0005829">
    <property type="term" value="C:cytosol"/>
    <property type="evidence" value="ECO:0007669"/>
    <property type="project" value="TreeGrafter"/>
</dbReference>
<dbReference type="PANTHER" id="PTHR30419:SF8">
    <property type="entry name" value="NITROGEN ASSIMILATION TRANSCRIPTIONAL ACTIVATOR-RELATED"/>
    <property type="match status" value="1"/>
</dbReference>
<dbReference type="InterPro" id="IPR011991">
    <property type="entry name" value="ArsR-like_HTH"/>
</dbReference>
<feature type="domain" description="HTH lysR-type" evidence="5">
    <location>
        <begin position="41"/>
        <end position="98"/>
    </location>
</feature>
<evidence type="ECO:0000256" key="4">
    <source>
        <dbReference type="ARBA" id="ARBA00023163"/>
    </source>
</evidence>
<keyword evidence="2" id="KW-0805">Transcription regulation</keyword>
<dbReference type="GO" id="GO:0003700">
    <property type="term" value="F:DNA-binding transcription factor activity"/>
    <property type="evidence" value="ECO:0007669"/>
    <property type="project" value="InterPro"/>
</dbReference>
<reference evidence="6" key="1">
    <citation type="submission" date="2021-05" db="EMBL/GenBank/DDBJ databases">
        <title>Novel Bacillus species.</title>
        <authorList>
            <person name="Liu G."/>
        </authorList>
    </citation>
    <scope>NUCLEOTIDE SEQUENCE</scope>
    <source>
        <strain evidence="6">FJAT-50051</strain>
    </source>
</reference>
<dbReference type="Pfam" id="PF03466">
    <property type="entry name" value="LysR_substrate"/>
    <property type="match status" value="1"/>
</dbReference>
<evidence type="ECO:0000256" key="2">
    <source>
        <dbReference type="ARBA" id="ARBA00023015"/>
    </source>
</evidence>
<dbReference type="GO" id="GO:0003677">
    <property type="term" value="F:DNA binding"/>
    <property type="evidence" value="ECO:0007669"/>
    <property type="project" value="UniProtKB-KW"/>
</dbReference>
<dbReference type="InterPro" id="IPR036388">
    <property type="entry name" value="WH-like_DNA-bd_sf"/>
</dbReference>
<dbReference type="InterPro" id="IPR050950">
    <property type="entry name" value="HTH-type_LysR_regulators"/>
</dbReference>
<dbReference type="PROSITE" id="PS50931">
    <property type="entry name" value="HTH_LYSR"/>
    <property type="match status" value="1"/>
</dbReference>
<gene>
    <name evidence="6" type="ORF">KHB02_20275</name>
</gene>
<proteinExistence type="inferred from homology"/>